<comment type="caution">
    <text evidence="1">The sequence shown here is derived from an EMBL/GenBank/DDBJ whole genome shotgun (WGS) entry which is preliminary data.</text>
</comment>
<name>A0A645BN63_9ZZZZ</name>
<reference evidence="1" key="1">
    <citation type="submission" date="2019-08" db="EMBL/GenBank/DDBJ databases">
        <authorList>
            <person name="Kucharzyk K."/>
            <person name="Murdoch R.W."/>
            <person name="Higgins S."/>
            <person name="Loffler F."/>
        </authorList>
    </citation>
    <scope>NUCLEOTIDE SEQUENCE</scope>
</reference>
<dbReference type="AlphaFoldDB" id="A0A645BN63"/>
<organism evidence="1">
    <name type="scientific">bioreactor metagenome</name>
    <dbReference type="NCBI Taxonomy" id="1076179"/>
    <lineage>
        <taxon>unclassified sequences</taxon>
        <taxon>metagenomes</taxon>
        <taxon>ecological metagenomes</taxon>
    </lineage>
</organism>
<dbReference type="EMBL" id="VSSQ01020832">
    <property type="protein sequence ID" value="MPM66001.1"/>
    <property type="molecule type" value="Genomic_DNA"/>
</dbReference>
<accession>A0A645BN63</accession>
<protein>
    <submittedName>
        <fullName evidence="1">Uncharacterized protein</fullName>
    </submittedName>
</protein>
<sequence>MFIVISLIFSYFTLFPEINIIKFKDIEAIIVQDKFNSTMAISYPITEGKYAIKLEEYYNVHNIVSCTYKDIPVSYKLKDLKISNSIKDNIIKLKNQSNKHGEKNIYYHYDIIDEDVIKVSSYKIFFGRPINWRWDKI</sequence>
<evidence type="ECO:0000313" key="1">
    <source>
        <dbReference type="EMBL" id="MPM66001.1"/>
    </source>
</evidence>
<gene>
    <name evidence="1" type="ORF">SDC9_112905</name>
</gene>
<proteinExistence type="predicted"/>